<dbReference type="Proteomes" id="UP000856143">
    <property type="component" value="Unassembled WGS sequence"/>
</dbReference>
<organism evidence="2 3">
    <name type="scientific">Klebsiella oxytoca</name>
    <dbReference type="NCBI Taxonomy" id="571"/>
    <lineage>
        <taxon>Bacteria</taxon>
        <taxon>Pseudomonadati</taxon>
        <taxon>Pseudomonadota</taxon>
        <taxon>Gammaproteobacteria</taxon>
        <taxon>Enterobacterales</taxon>
        <taxon>Enterobacteriaceae</taxon>
        <taxon>Klebsiella/Raoultella group</taxon>
        <taxon>Klebsiella</taxon>
    </lineage>
</organism>
<dbReference type="Pfam" id="PF08845">
    <property type="entry name" value="SymE_toxin"/>
    <property type="match status" value="1"/>
</dbReference>
<comment type="caution">
    <text evidence="2">The sequence shown here is derived from an EMBL/GenBank/DDBJ whole genome shotgun (WGS) entry which is preliminary data.</text>
</comment>
<dbReference type="EMBL" id="DACSEO010000009">
    <property type="protein sequence ID" value="HAT1680512.1"/>
    <property type="molecule type" value="Genomic_DNA"/>
</dbReference>
<dbReference type="InterPro" id="IPR014944">
    <property type="entry name" value="Toxin_SymE-like"/>
</dbReference>
<dbReference type="GO" id="GO:0003723">
    <property type="term" value="F:RNA binding"/>
    <property type="evidence" value="ECO:0007669"/>
    <property type="project" value="InterPro"/>
</dbReference>
<evidence type="ECO:0000313" key="3">
    <source>
        <dbReference type="Proteomes" id="UP000856143"/>
    </source>
</evidence>
<evidence type="ECO:0000259" key="1">
    <source>
        <dbReference type="Pfam" id="PF08845"/>
    </source>
</evidence>
<name>A0AAN5L5E4_KLEOX</name>
<dbReference type="AlphaFoldDB" id="A0AAN5L5E4"/>
<reference evidence="2" key="1">
    <citation type="journal article" date="2018" name="Genome Biol.">
        <title>SKESA: strategic k-mer extension for scrupulous assemblies.</title>
        <authorList>
            <person name="Souvorov A."/>
            <person name="Agarwala R."/>
            <person name="Lipman D.J."/>
        </authorList>
    </citation>
    <scope>NUCLEOTIDE SEQUENCE</scope>
    <source>
        <strain evidence="2">R404</strain>
    </source>
</reference>
<dbReference type="GO" id="GO:0016070">
    <property type="term" value="P:RNA metabolic process"/>
    <property type="evidence" value="ECO:0007669"/>
    <property type="project" value="InterPro"/>
</dbReference>
<accession>A0AAN5L5E4</accession>
<sequence>MRKPCAYTVSDVPNYNGPSTPAINLSGKWFRDAGFGTGTGVTVKIAGNCIVLIPDGDEVLALRVQLKQAIKTVKVEVLNAL</sequence>
<feature type="domain" description="Toxin SymE-like" evidence="1">
    <location>
        <begin position="6"/>
        <end position="53"/>
    </location>
</feature>
<reference evidence="2" key="2">
    <citation type="submission" date="2020-11" db="EMBL/GenBank/DDBJ databases">
        <authorList>
            <consortium name="NCBI Pathogen Detection Project"/>
        </authorList>
    </citation>
    <scope>NUCLEOTIDE SEQUENCE</scope>
    <source>
        <strain evidence="2">R404</strain>
    </source>
</reference>
<protein>
    <submittedName>
        <fullName evidence="2">Type I addiction module toxin, SymE family</fullName>
    </submittedName>
</protein>
<dbReference type="GO" id="GO:0016788">
    <property type="term" value="F:hydrolase activity, acting on ester bonds"/>
    <property type="evidence" value="ECO:0007669"/>
    <property type="project" value="InterPro"/>
</dbReference>
<dbReference type="GO" id="GO:0005737">
    <property type="term" value="C:cytoplasm"/>
    <property type="evidence" value="ECO:0007669"/>
    <property type="project" value="InterPro"/>
</dbReference>
<gene>
    <name evidence="2" type="ORF">I8Y21_001121</name>
</gene>
<proteinExistence type="predicted"/>
<evidence type="ECO:0000313" key="2">
    <source>
        <dbReference type="EMBL" id="HAT1680512.1"/>
    </source>
</evidence>